<evidence type="ECO:0000313" key="5">
    <source>
        <dbReference type="Proteomes" id="UP000176751"/>
    </source>
</evidence>
<dbReference type="InterPro" id="IPR036291">
    <property type="entry name" value="NAD(P)-bd_dom_sf"/>
</dbReference>
<dbReference type="EMBL" id="MFCA01000029">
    <property type="protein sequence ID" value="OGE01291.1"/>
    <property type="molecule type" value="Genomic_DNA"/>
</dbReference>
<evidence type="ECO:0000313" key="4">
    <source>
        <dbReference type="EMBL" id="OGE01291.1"/>
    </source>
</evidence>
<evidence type="ECO:0000256" key="2">
    <source>
        <dbReference type="RuleBase" id="RU364082"/>
    </source>
</evidence>
<dbReference type="Gene3D" id="3.40.50.720">
    <property type="entry name" value="NAD(P)-binding Rossmann-like Domain"/>
    <property type="match status" value="1"/>
</dbReference>
<keyword evidence="2" id="KW-0521">NADP</keyword>
<dbReference type="Proteomes" id="UP000176751">
    <property type="component" value="Unassembled WGS sequence"/>
</dbReference>
<proteinExistence type="inferred from homology"/>
<dbReference type="GO" id="GO:0008831">
    <property type="term" value="F:dTDP-4-dehydrorhamnose reductase activity"/>
    <property type="evidence" value="ECO:0007669"/>
    <property type="project" value="UniProtKB-EC"/>
</dbReference>
<dbReference type="InterPro" id="IPR005913">
    <property type="entry name" value="dTDP_dehydrorham_reduct"/>
</dbReference>
<dbReference type="UniPathway" id="UPA00124"/>
<accession>A0A1F5HAZ7</accession>
<evidence type="ECO:0000256" key="1">
    <source>
        <dbReference type="ARBA" id="ARBA00010944"/>
    </source>
</evidence>
<dbReference type="Gene3D" id="3.90.25.10">
    <property type="entry name" value="UDP-galactose 4-epimerase, domain 1"/>
    <property type="match status" value="1"/>
</dbReference>
<dbReference type="PANTHER" id="PTHR10491:SF4">
    <property type="entry name" value="METHIONINE ADENOSYLTRANSFERASE 2 SUBUNIT BETA"/>
    <property type="match status" value="1"/>
</dbReference>
<organism evidence="4 5">
    <name type="scientific">Candidatus Curtissbacteria bacterium RIFOXYA1_FULL_41_14</name>
    <dbReference type="NCBI Taxonomy" id="1797737"/>
    <lineage>
        <taxon>Bacteria</taxon>
        <taxon>Candidatus Curtissiibacteriota</taxon>
    </lineage>
</organism>
<sequence>MNTKTKLAVVGCSSMVGSRFCELAGRDFDLLSADFSTDPKIDITDKESVDNFFQNDFAWLILFSAFTDVDGAEKQRGDKNGTCWNINVRGVKNIVDACKSNNRKLIFISTDFVFDGKSSPYSEDDPIGPDLDKVSWYGITKIEGEKIVQGLSEFIILRISYPYRANFPQKEDFAKSILRKYKEGSLYPMFTDQIITPTFIDDLAPAVSMLIRKDLKGVFHLCSPGPTNPYDFAKYLILTFTGKNPDIDKAKLAELLKEENVTPRPIKGGMIVEKIAKIGFTPTDWKQGIKTIYEQSSGKLI</sequence>
<name>A0A1F5HAZ7_9BACT</name>
<keyword evidence="2" id="KW-0560">Oxidoreductase</keyword>
<dbReference type="GO" id="GO:0019305">
    <property type="term" value="P:dTDP-rhamnose biosynthetic process"/>
    <property type="evidence" value="ECO:0007669"/>
    <property type="project" value="UniProtKB-UniPathway"/>
</dbReference>
<dbReference type="AlphaFoldDB" id="A0A1F5HAZ7"/>
<dbReference type="InterPro" id="IPR029903">
    <property type="entry name" value="RmlD-like-bd"/>
</dbReference>
<comment type="pathway">
    <text evidence="2">Carbohydrate biosynthesis; dTDP-L-rhamnose biosynthesis.</text>
</comment>
<comment type="caution">
    <text evidence="4">The sequence shown here is derived from an EMBL/GenBank/DDBJ whole genome shotgun (WGS) entry which is preliminary data.</text>
</comment>
<comment type="function">
    <text evidence="2">Catalyzes the reduction of dTDP-6-deoxy-L-lyxo-4-hexulose to yield dTDP-L-rhamnose.</text>
</comment>
<evidence type="ECO:0000259" key="3">
    <source>
        <dbReference type="Pfam" id="PF04321"/>
    </source>
</evidence>
<dbReference type="Pfam" id="PF04321">
    <property type="entry name" value="RmlD_sub_bind"/>
    <property type="match status" value="1"/>
</dbReference>
<protein>
    <recommendedName>
        <fullName evidence="2">dTDP-4-dehydrorhamnose reductase</fullName>
        <ecNumber evidence="2">1.1.1.133</ecNumber>
    </recommendedName>
</protein>
<dbReference type="STRING" id="1797737.A2196_01100"/>
<dbReference type="EC" id="1.1.1.133" evidence="2"/>
<dbReference type="SUPFAM" id="SSF51735">
    <property type="entry name" value="NAD(P)-binding Rossmann-fold domains"/>
    <property type="match status" value="1"/>
</dbReference>
<comment type="similarity">
    <text evidence="1 2">Belongs to the dTDP-4-dehydrorhamnose reductase family.</text>
</comment>
<feature type="domain" description="RmlD-like substrate binding" evidence="3">
    <location>
        <begin position="6"/>
        <end position="295"/>
    </location>
</feature>
<gene>
    <name evidence="4" type="ORF">A2196_01100</name>
</gene>
<dbReference type="PANTHER" id="PTHR10491">
    <property type="entry name" value="DTDP-4-DEHYDRORHAMNOSE REDUCTASE"/>
    <property type="match status" value="1"/>
</dbReference>
<reference evidence="4 5" key="1">
    <citation type="journal article" date="2016" name="Nat. Commun.">
        <title>Thousands of microbial genomes shed light on interconnected biogeochemical processes in an aquifer system.</title>
        <authorList>
            <person name="Anantharaman K."/>
            <person name="Brown C.T."/>
            <person name="Hug L.A."/>
            <person name="Sharon I."/>
            <person name="Castelle C.J."/>
            <person name="Probst A.J."/>
            <person name="Thomas B.C."/>
            <person name="Singh A."/>
            <person name="Wilkins M.J."/>
            <person name="Karaoz U."/>
            <person name="Brodie E.L."/>
            <person name="Williams K.H."/>
            <person name="Hubbard S.S."/>
            <person name="Banfield J.F."/>
        </authorList>
    </citation>
    <scope>NUCLEOTIDE SEQUENCE [LARGE SCALE GENOMIC DNA]</scope>
</reference>